<dbReference type="InterPro" id="IPR004572">
    <property type="entry name" value="Protoporphyrinogen_oxidase"/>
</dbReference>
<comment type="cofactor">
    <cofactor evidence="2">
        <name>FAD</name>
        <dbReference type="ChEBI" id="CHEBI:57692"/>
    </cofactor>
</comment>
<name>A0A1Z5HNL7_9FIRM</name>
<dbReference type="InterPro" id="IPR036188">
    <property type="entry name" value="FAD/NAD-bd_sf"/>
</dbReference>
<dbReference type="Pfam" id="PF01593">
    <property type="entry name" value="Amino_oxidase"/>
    <property type="match status" value="1"/>
</dbReference>
<protein>
    <recommendedName>
        <fullName evidence="6">Coproporphyrinogen III oxidase</fullName>
        <ecNumber evidence="5">1.3.3.15</ecNumber>
    </recommendedName>
</protein>
<comment type="pathway">
    <text evidence="3">Porphyrin-containing compound metabolism; protoheme biosynthesis.</text>
</comment>
<evidence type="ECO:0000256" key="3">
    <source>
        <dbReference type="ARBA" id="ARBA00004744"/>
    </source>
</evidence>
<dbReference type="RefSeq" id="WP_088552534.1">
    <property type="nucleotide sequence ID" value="NZ_BDGJ01000002.1"/>
</dbReference>
<dbReference type="AlphaFoldDB" id="A0A1Z5HNL7"/>
<dbReference type="SUPFAM" id="SSF54373">
    <property type="entry name" value="FAD-linked reductases, C-terminal domain"/>
    <property type="match status" value="1"/>
</dbReference>
<evidence type="ECO:0000256" key="1">
    <source>
        <dbReference type="ARBA" id="ARBA00001755"/>
    </source>
</evidence>
<dbReference type="Gene3D" id="1.10.3110.10">
    <property type="entry name" value="protoporphyrinogen ix oxidase, domain 3"/>
    <property type="match status" value="1"/>
</dbReference>
<keyword evidence="7" id="KW-0285">Flavoprotein</keyword>
<dbReference type="NCBIfam" id="TIGR00562">
    <property type="entry name" value="proto_IX_ox"/>
    <property type="match status" value="1"/>
</dbReference>
<evidence type="ECO:0000256" key="5">
    <source>
        <dbReference type="ARBA" id="ARBA00012402"/>
    </source>
</evidence>
<evidence type="ECO:0000259" key="12">
    <source>
        <dbReference type="Pfam" id="PF01593"/>
    </source>
</evidence>
<evidence type="ECO:0000256" key="2">
    <source>
        <dbReference type="ARBA" id="ARBA00001974"/>
    </source>
</evidence>
<dbReference type="EMBL" id="BDGJ01000002">
    <property type="protein sequence ID" value="GAW90921.1"/>
    <property type="molecule type" value="Genomic_DNA"/>
</dbReference>
<feature type="domain" description="Amine oxidase" evidence="12">
    <location>
        <begin position="11"/>
        <end position="466"/>
    </location>
</feature>
<dbReference type="InterPro" id="IPR002937">
    <property type="entry name" value="Amino_oxidase"/>
</dbReference>
<proteinExistence type="inferred from homology"/>
<organism evidence="13 14">
    <name type="scientific">Calderihabitans maritimus</name>
    <dbReference type="NCBI Taxonomy" id="1246530"/>
    <lineage>
        <taxon>Bacteria</taxon>
        <taxon>Bacillati</taxon>
        <taxon>Bacillota</taxon>
        <taxon>Clostridia</taxon>
        <taxon>Neomoorellales</taxon>
        <taxon>Calderihabitantaceae</taxon>
        <taxon>Calderihabitans</taxon>
    </lineage>
</organism>
<comment type="catalytic activity">
    <reaction evidence="1">
        <text>coproporphyrinogen III + 3 O2 = coproporphyrin III + 3 H2O2</text>
        <dbReference type="Rhea" id="RHEA:43436"/>
        <dbReference type="ChEBI" id="CHEBI:15379"/>
        <dbReference type="ChEBI" id="CHEBI:16240"/>
        <dbReference type="ChEBI" id="CHEBI:57309"/>
        <dbReference type="ChEBI" id="CHEBI:131725"/>
        <dbReference type="EC" id="1.3.3.15"/>
    </reaction>
    <physiologicalReaction direction="left-to-right" evidence="1">
        <dbReference type="Rhea" id="RHEA:43437"/>
    </physiologicalReaction>
</comment>
<evidence type="ECO:0000256" key="9">
    <source>
        <dbReference type="ARBA" id="ARBA00023002"/>
    </source>
</evidence>
<feature type="binding site" evidence="11">
    <location>
        <position position="370"/>
    </location>
    <ligand>
        <name>substrate</name>
    </ligand>
</feature>
<comment type="similarity">
    <text evidence="4">Belongs to the protoporphyrinogen/coproporphyrinogen oxidase family. Coproporphyrinogen III oxidase subfamily.</text>
</comment>
<dbReference type="PANTHER" id="PTHR42923:SF3">
    <property type="entry name" value="PROTOPORPHYRINOGEN OXIDASE"/>
    <property type="match status" value="1"/>
</dbReference>
<evidence type="ECO:0000256" key="7">
    <source>
        <dbReference type="ARBA" id="ARBA00022630"/>
    </source>
</evidence>
<dbReference type="Gene3D" id="3.50.50.60">
    <property type="entry name" value="FAD/NAD(P)-binding domain"/>
    <property type="match status" value="1"/>
</dbReference>
<dbReference type="GO" id="GO:0004729">
    <property type="term" value="F:oxygen-dependent protoporphyrinogen oxidase activity"/>
    <property type="evidence" value="ECO:0007669"/>
    <property type="project" value="InterPro"/>
</dbReference>
<keyword evidence="9" id="KW-0560">Oxidoreductase</keyword>
<dbReference type="Proteomes" id="UP000197032">
    <property type="component" value="Unassembled WGS sequence"/>
</dbReference>
<dbReference type="Gene3D" id="3.90.660.20">
    <property type="entry name" value="Protoporphyrinogen oxidase, mitochondrial, domain 2"/>
    <property type="match status" value="1"/>
</dbReference>
<accession>A0A1Z5HNL7</accession>
<feature type="binding site" evidence="11">
    <location>
        <position position="257"/>
    </location>
    <ligand>
        <name>FAD</name>
        <dbReference type="ChEBI" id="CHEBI:57692"/>
    </ligand>
</feature>
<evidence type="ECO:0000256" key="4">
    <source>
        <dbReference type="ARBA" id="ARBA00008310"/>
    </source>
</evidence>
<comment type="caution">
    <text evidence="13">The sequence shown here is derived from an EMBL/GenBank/DDBJ whole genome shotgun (WGS) entry which is preliminary data.</text>
</comment>
<dbReference type="PRINTS" id="PR00757">
    <property type="entry name" value="AMINEOXDASEF"/>
</dbReference>
<keyword evidence="8" id="KW-0274">FAD</keyword>
<evidence type="ECO:0000256" key="10">
    <source>
        <dbReference type="ARBA" id="ARBA00023133"/>
    </source>
</evidence>
<dbReference type="OrthoDB" id="9805195at2"/>
<dbReference type="PANTHER" id="PTHR42923">
    <property type="entry name" value="PROTOPORPHYRINOGEN OXIDASE"/>
    <property type="match status" value="1"/>
</dbReference>
<dbReference type="GO" id="GO:0006783">
    <property type="term" value="P:heme biosynthetic process"/>
    <property type="evidence" value="ECO:0007669"/>
    <property type="project" value="UniProtKB-KW"/>
</dbReference>
<dbReference type="InterPro" id="IPR050464">
    <property type="entry name" value="Zeta_carotene_desat/Oxidored"/>
</dbReference>
<evidence type="ECO:0000256" key="6">
    <source>
        <dbReference type="ARBA" id="ARBA00019046"/>
    </source>
</evidence>
<evidence type="ECO:0000313" key="13">
    <source>
        <dbReference type="EMBL" id="GAW90921.1"/>
    </source>
</evidence>
<evidence type="ECO:0000313" key="14">
    <source>
        <dbReference type="Proteomes" id="UP000197032"/>
    </source>
</evidence>
<gene>
    <name evidence="13" type="ORF">KKC1_00830</name>
</gene>
<dbReference type="SUPFAM" id="SSF51905">
    <property type="entry name" value="FAD/NAD(P)-binding domain"/>
    <property type="match status" value="1"/>
</dbReference>
<evidence type="ECO:0000256" key="11">
    <source>
        <dbReference type="PIRSR" id="PIRSR601613-1"/>
    </source>
</evidence>
<dbReference type="InterPro" id="IPR001613">
    <property type="entry name" value="Flavin_amine_oxidase"/>
</dbReference>
<dbReference type="EC" id="1.3.3.15" evidence="5"/>
<keyword evidence="10" id="KW-0350">Heme biosynthesis</keyword>
<reference evidence="14" key="1">
    <citation type="journal article" date="2017" name="Appl. Environ. Microbiol.">
        <title>Genomic analysis of Calderihabitans maritimus KKC1, a thermophilic hydrogenogenic carboxydotrophic bacterium isolated from marine sediment.</title>
        <authorList>
            <person name="Omae K."/>
            <person name="Yoneda Y."/>
            <person name="Fukuyama Y."/>
            <person name="Yoshida T."/>
            <person name="Sako Y."/>
        </authorList>
    </citation>
    <scope>NUCLEOTIDE SEQUENCE [LARGE SCALE GENOMIC DNA]</scope>
    <source>
        <strain evidence="14">KKC1</strain>
    </source>
</reference>
<evidence type="ECO:0000256" key="8">
    <source>
        <dbReference type="ARBA" id="ARBA00022827"/>
    </source>
</evidence>
<keyword evidence="14" id="KW-1185">Reference proteome</keyword>
<sequence>MKKVVIIGGGIAGLAAAYTLAEKQKQGQAEIDYLLIEREERLGGKVLTEQVDGFVIEGGPDCFLSQKPWAAQLASKVGIRDDLLGTNEENQGTYVLSGGRLHKLPEGLMLMVPTKIIPFAMSSLISWPGKIRMAFDLFLPKKKGDGDESLADFVTRRLGREALEKIAEPLIGGIHAGDAHTMSLKASFPRFLEMERNYGSLIRAMLAARKKAPPRKPDAKDGPRYTYFMSFRRGMGELPGTVAACLDSAKVLLGRRVTAVKRAGKGFLVEGEGMEPLKADALIVATMANHAAEILHLVDPVLREKLQEIPHVSSATVSLAFRTCDINRPLEGFGFVIPRIEGRKIMAVTYSSRKWKYRVPDDSVILMRIFVGGAANQDLVALDDAEMLKMVRAELEDILGIRAEPIMARIYRWFQGMPQYTLGHLERLEIIEKRLQEIPGLYLAGGSYWGVGVPDCIRSGTEAAEKAIAHLLK</sequence>